<dbReference type="EMBL" id="PQXN01000004">
    <property type="protein sequence ID" value="TGO65109.1"/>
    <property type="molecule type" value="Genomic_DNA"/>
</dbReference>
<accession>A0A4Z1IUG3</accession>
<evidence type="ECO:0000313" key="2">
    <source>
        <dbReference type="Proteomes" id="UP000297527"/>
    </source>
</evidence>
<name>A0A4Z1IUG3_9HELO</name>
<dbReference type="AlphaFoldDB" id="A0A4Z1IUG3"/>
<sequence length="76" mass="8584">MVFNVLNAGDFHFAIHKKASFYQIASNTGIQHFRTALAHYSSSNPSVKTPKYFMLYTNPSSFTACFGRDIPFNDDV</sequence>
<dbReference type="Proteomes" id="UP000297527">
    <property type="component" value="Unassembled WGS sequence"/>
</dbReference>
<gene>
    <name evidence="1" type="ORF">BCON_0004g01090</name>
</gene>
<organism evidence="1 2">
    <name type="scientific">Botryotinia convoluta</name>
    <dbReference type="NCBI Taxonomy" id="54673"/>
    <lineage>
        <taxon>Eukaryota</taxon>
        <taxon>Fungi</taxon>
        <taxon>Dikarya</taxon>
        <taxon>Ascomycota</taxon>
        <taxon>Pezizomycotina</taxon>
        <taxon>Leotiomycetes</taxon>
        <taxon>Helotiales</taxon>
        <taxon>Sclerotiniaceae</taxon>
        <taxon>Botryotinia</taxon>
    </lineage>
</organism>
<proteinExistence type="predicted"/>
<evidence type="ECO:0000313" key="1">
    <source>
        <dbReference type="EMBL" id="TGO65109.1"/>
    </source>
</evidence>
<protein>
    <submittedName>
        <fullName evidence="1">Uncharacterized protein</fullName>
    </submittedName>
</protein>
<keyword evidence="2" id="KW-1185">Reference proteome</keyword>
<reference evidence="1 2" key="1">
    <citation type="submission" date="2017-12" db="EMBL/GenBank/DDBJ databases">
        <title>Comparative genomics of Botrytis spp.</title>
        <authorList>
            <person name="Valero-Jimenez C.A."/>
            <person name="Tapia P."/>
            <person name="Veloso J."/>
            <person name="Silva-Moreno E."/>
            <person name="Staats M."/>
            <person name="Valdes J.H."/>
            <person name="Van Kan J.A.L."/>
        </authorList>
    </citation>
    <scope>NUCLEOTIDE SEQUENCE [LARGE SCALE GENOMIC DNA]</scope>
    <source>
        <strain evidence="1 2">MUCL11595</strain>
    </source>
</reference>
<comment type="caution">
    <text evidence="1">The sequence shown here is derived from an EMBL/GenBank/DDBJ whole genome shotgun (WGS) entry which is preliminary data.</text>
</comment>